<dbReference type="PANTHER" id="PTHR12968:SF2">
    <property type="entry name" value="B9 DOMAIN-CONTAINING PROTEIN 2"/>
    <property type="match status" value="1"/>
</dbReference>
<keyword evidence="8" id="KW-1185">Reference proteome</keyword>
<evidence type="ECO:0000256" key="3">
    <source>
        <dbReference type="ARBA" id="ARBA00022794"/>
    </source>
</evidence>
<comment type="subcellular location">
    <subcellularLocation>
        <location evidence="1">Cytoplasm</location>
        <location evidence="1">Cytoskeleton</location>
        <location evidence="1">Cilium basal body</location>
    </subcellularLocation>
</comment>
<accession>A0A812UT43</accession>
<evidence type="ECO:0000313" key="7">
    <source>
        <dbReference type="EMBL" id="CAE7581070.1"/>
    </source>
</evidence>
<evidence type="ECO:0000256" key="2">
    <source>
        <dbReference type="ARBA" id="ARBA00022490"/>
    </source>
</evidence>
<dbReference type="AlphaFoldDB" id="A0A812UT43"/>
<dbReference type="PANTHER" id="PTHR12968">
    <property type="entry name" value="B9 DOMAIN-CONTAINING"/>
    <property type="match status" value="1"/>
</dbReference>
<reference evidence="7" key="1">
    <citation type="submission" date="2021-02" db="EMBL/GenBank/DDBJ databases">
        <authorList>
            <person name="Dougan E. K."/>
            <person name="Rhodes N."/>
            <person name="Thang M."/>
            <person name="Chan C."/>
        </authorList>
    </citation>
    <scope>NUCLEOTIDE SEQUENCE</scope>
</reference>
<dbReference type="EMBL" id="CAJNDS010002743">
    <property type="protein sequence ID" value="CAE7581070.1"/>
    <property type="molecule type" value="Genomic_DNA"/>
</dbReference>
<keyword evidence="5" id="KW-0966">Cell projection</keyword>
<evidence type="ECO:0000256" key="6">
    <source>
        <dbReference type="ARBA" id="ARBA00039272"/>
    </source>
</evidence>
<keyword evidence="4" id="KW-0206">Cytoskeleton</keyword>
<keyword evidence="2" id="KW-0963">Cytoplasm</keyword>
<dbReference type="Proteomes" id="UP000604046">
    <property type="component" value="Unassembled WGS sequence"/>
</dbReference>
<evidence type="ECO:0000256" key="5">
    <source>
        <dbReference type="ARBA" id="ARBA00023273"/>
    </source>
</evidence>
<comment type="caution">
    <text evidence="7">The sequence shown here is derived from an EMBL/GenBank/DDBJ whole genome shotgun (WGS) entry which is preliminary data.</text>
</comment>
<organism evidence="7 8">
    <name type="scientific">Symbiodinium natans</name>
    <dbReference type="NCBI Taxonomy" id="878477"/>
    <lineage>
        <taxon>Eukaryota</taxon>
        <taxon>Sar</taxon>
        <taxon>Alveolata</taxon>
        <taxon>Dinophyceae</taxon>
        <taxon>Suessiales</taxon>
        <taxon>Symbiodiniaceae</taxon>
        <taxon>Symbiodinium</taxon>
    </lineage>
</organism>
<proteinExistence type="predicted"/>
<dbReference type="InterPro" id="IPR010796">
    <property type="entry name" value="C2_B9-type_dom"/>
</dbReference>
<dbReference type="OrthoDB" id="184109at2759"/>
<gene>
    <name evidence="7" type="primary">B9D2</name>
    <name evidence="7" type="ORF">SNAT2548_LOCUS33148</name>
</gene>
<name>A0A812UT43_9DINO</name>
<dbReference type="Pfam" id="PF07162">
    <property type="entry name" value="B9-C2"/>
    <property type="match status" value="1"/>
</dbReference>
<evidence type="ECO:0000256" key="4">
    <source>
        <dbReference type="ARBA" id="ARBA00023212"/>
    </source>
</evidence>
<dbReference type="GO" id="GO:0036038">
    <property type="term" value="C:MKS complex"/>
    <property type="evidence" value="ECO:0007669"/>
    <property type="project" value="TreeGrafter"/>
</dbReference>
<dbReference type="GO" id="GO:0060271">
    <property type="term" value="P:cilium assembly"/>
    <property type="evidence" value="ECO:0007669"/>
    <property type="project" value="TreeGrafter"/>
</dbReference>
<evidence type="ECO:0000256" key="1">
    <source>
        <dbReference type="ARBA" id="ARBA00004120"/>
    </source>
</evidence>
<dbReference type="PROSITE" id="PS51381">
    <property type="entry name" value="C2_B9"/>
    <property type="match status" value="1"/>
</dbReference>
<keyword evidence="3" id="KW-0970">Cilium biogenesis/degradation</keyword>
<sequence>MAVPPPSAPPCPPGEEFELHFIGELEFGWEFPGLSSDDGLFIDYAAEAGSDWLPIARKEGFVGQTQTAYADPDGVYVFNHPLDFHFIADSLAGWPKLHVQVFKLDAAGRVETVAYGSSVLPNMPGHTELTCRTWRPLKRSIIDEVRAVSGVLGSDPGALPAPRADILNNDVKAPEVRSKMVTKTSGSLCISLDTVLRNANKHGILLQLRPR</sequence>
<evidence type="ECO:0000313" key="8">
    <source>
        <dbReference type="Proteomes" id="UP000604046"/>
    </source>
</evidence>
<protein>
    <recommendedName>
        <fullName evidence="6">B9 domain-containing protein 2</fullName>
    </recommendedName>
</protein>